<dbReference type="STRING" id="279238.Saro_1539"/>
<dbReference type="EMBL" id="CP000248">
    <property type="protein sequence ID" value="ABD25980.1"/>
    <property type="molecule type" value="Genomic_DNA"/>
</dbReference>
<dbReference type="GO" id="GO:0016491">
    <property type="term" value="F:oxidoreductase activity"/>
    <property type="evidence" value="ECO:0007669"/>
    <property type="project" value="UniProtKB-KW"/>
</dbReference>
<dbReference type="eggNOG" id="COG0665">
    <property type="taxonomic scope" value="Bacteria"/>
</dbReference>
<dbReference type="GO" id="GO:0005737">
    <property type="term" value="C:cytoplasm"/>
    <property type="evidence" value="ECO:0007669"/>
    <property type="project" value="TreeGrafter"/>
</dbReference>
<keyword evidence="4" id="KW-1185">Reference proteome</keyword>
<dbReference type="HOGENOM" id="CLU_007884_3_3_5"/>
<keyword evidence="1" id="KW-0560">Oxidoreductase</keyword>
<dbReference type="InterPro" id="IPR036188">
    <property type="entry name" value="FAD/NAD-bd_sf"/>
</dbReference>
<dbReference type="AlphaFoldDB" id="Q2G843"/>
<name>Q2G843_NOVAD</name>
<evidence type="ECO:0000256" key="1">
    <source>
        <dbReference type="ARBA" id="ARBA00023002"/>
    </source>
</evidence>
<evidence type="ECO:0000313" key="3">
    <source>
        <dbReference type="EMBL" id="ABD25980.1"/>
    </source>
</evidence>
<evidence type="ECO:0000259" key="2">
    <source>
        <dbReference type="Pfam" id="PF01266"/>
    </source>
</evidence>
<accession>Q2G843</accession>
<dbReference type="SUPFAM" id="SSF51905">
    <property type="entry name" value="FAD/NAD(P)-binding domain"/>
    <property type="match status" value="1"/>
</dbReference>
<dbReference type="Gene3D" id="3.30.9.10">
    <property type="entry name" value="D-Amino Acid Oxidase, subunit A, domain 2"/>
    <property type="match status" value="1"/>
</dbReference>
<protein>
    <submittedName>
        <fullName evidence="3">FAD dependent oxidoreductase</fullName>
    </submittedName>
</protein>
<evidence type="ECO:0000313" key="4">
    <source>
        <dbReference type="Proteomes" id="UP000009134"/>
    </source>
</evidence>
<gene>
    <name evidence="3" type="ordered locus">Saro_1539</name>
</gene>
<reference evidence="4" key="1">
    <citation type="submission" date="2006-01" db="EMBL/GenBank/DDBJ databases">
        <title>Complete sequence of Novosphingobium aromaticivorans DSM 12444.</title>
        <authorList>
            <consortium name="US DOE Joint Genome Institute"/>
            <person name="Copeland A."/>
            <person name="Lucas S."/>
            <person name="Lapidus A."/>
            <person name="Barry K."/>
            <person name="Detter J.C."/>
            <person name="Glavina T."/>
            <person name="Hammon N."/>
            <person name="Israni S."/>
            <person name="Pitluck S."/>
            <person name="Chain P."/>
            <person name="Malfatti S."/>
            <person name="Shin M."/>
            <person name="Vergez L."/>
            <person name="Schmutz J."/>
            <person name="Larimer F."/>
            <person name="Land M."/>
            <person name="Kyrpides N."/>
            <person name="Ivanova N."/>
            <person name="Fredrickson J."/>
            <person name="Balkwill D."/>
            <person name="Romine M.F."/>
            <person name="Richardson P."/>
        </authorList>
    </citation>
    <scope>NUCLEOTIDE SEQUENCE [LARGE SCALE GENOMIC DNA]</scope>
    <source>
        <strain evidence="4">ATCC 700278 / DSM 12444 / CCUG 56034 / CIP 105152 / NBRC 16084 / F199</strain>
    </source>
</reference>
<dbReference type="Pfam" id="PF01266">
    <property type="entry name" value="DAO"/>
    <property type="match status" value="1"/>
</dbReference>
<dbReference type="KEGG" id="nar:Saro_1539"/>
<dbReference type="Gene3D" id="3.50.50.60">
    <property type="entry name" value="FAD/NAD(P)-binding domain"/>
    <property type="match status" value="1"/>
</dbReference>
<organism evidence="3 4">
    <name type="scientific">Novosphingobium aromaticivorans (strain ATCC 700278 / DSM 12444 / CCUG 56034 / CIP 105152 / NBRC 16084 / F199)</name>
    <dbReference type="NCBI Taxonomy" id="279238"/>
    <lineage>
        <taxon>Bacteria</taxon>
        <taxon>Pseudomonadati</taxon>
        <taxon>Pseudomonadota</taxon>
        <taxon>Alphaproteobacteria</taxon>
        <taxon>Sphingomonadales</taxon>
        <taxon>Sphingomonadaceae</taxon>
        <taxon>Novosphingobium</taxon>
    </lineage>
</organism>
<dbReference type="InterPro" id="IPR006076">
    <property type="entry name" value="FAD-dep_OxRdtase"/>
</dbReference>
<proteinExistence type="predicted"/>
<dbReference type="PANTHER" id="PTHR13847:SF281">
    <property type="entry name" value="FAD DEPENDENT OXIDOREDUCTASE DOMAIN-CONTAINING PROTEIN"/>
    <property type="match status" value="1"/>
</dbReference>
<sequence length="442" mass="48736">MNLQMPSNADFERGEVPVTLSGWTMPQGISHPWPVLEGDTETSVAVIGAGLAGSSLALHLAEAGVAVTVIEARQPGWGASGRNAGHVLPILRDLNVLEKYTDGGRRFLELFREHLTIPYDLSRRHGIDCDAVRSGYVNGMRSERALDAFRRQHGDLERAGIQRLVPLSPEEMHRRLGTGAYPYGVLFEDGGRVNPYLFTNGMIAAAARMGTRVHGDSEALSINRTGSRWCVRTAHGSVTADRVVFCTNAYPGKAVPALQDAFYPLTAYAITTRPLPPEALELVLPGGGTFAQVPVDLNPIVRDRHHRLILSSIPRSGGAKDADWHFRSQLRWLHRTWPATRGMTIEMETYWTGRVAMRDRQFPGVFELQDGVYGLMYFNAWGNVMAPLMGKLLADALAKDDPGRLPFPLETPEPVSMPCKQELLIRHLLIPAARTAQRLGII</sequence>
<feature type="domain" description="FAD dependent oxidoreductase" evidence="2">
    <location>
        <begin position="44"/>
        <end position="395"/>
    </location>
</feature>
<dbReference type="Proteomes" id="UP000009134">
    <property type="component" value="Chromosome"/>
</dbReference>
<dbReference type="PANTHER" id="PTHR13847">
    <property type="entry name" value="SARCOSINE DEHYDROGENASE-RELATED"/>
    <property type="match status" value="1"/>
</dbReference>